<dbReference type="Proteomes" id="UP001497623">
    <property type="component" value="Unassembled WGS sequence"/>
</dbReference>
<feature type="chain" id="PRO_5043618156" description="PPPDE domain-containing protein" evidence="4">
    <location>
        <begin position="28"/>
        <end position="201"/>
    </location>
</feature>
<evidence type="ECO:0000256" key="2">
    <source>
        <dbReference type="ARBA" id="ARBA00022670"/>
    </source>
</evidence>
<reference evidence="6 7" key="1">
    <citation type="submission" date="2024-05" db="EMBL/GenBank/DDBJ databases">
        <authorList>
            <person name="Wallberg A."/>
        </authorList>
    </citation>
    <scope>NUCLEOTIDE SEQUENCE [LARGE SCALE GENOMIC DNA]</scope>
</reference>
<feature type="domain" description="PPPDE" evidence="5">
    <location>
        <begin position="59"/>
        <end position="201"/>
    </location>
</feature>
<dbReference type="GO" id="GO:0008233">
    <property type="term" value="F:peptidase activity"/>
    <property type="evidence" value="ECO:0007669"/>
    <property type="project" value="UniProtKB-KW"/>
</dbReference>
<gene>
    <name evidence="6" type="ORF">MNOR_LOCUS24969</name>
</gene>
<evidence type="ECO:0000313" key="6">
    <source>
        <dbReference type="EMBL" id="CAL4125069.1"/>
    </source>
</evidence>
<evidence type="ECO:0000256" key="3">
    <source>
        <dbReference type="ARBA" id="ARBA00022801"/>
    </source>
</evidence>
<organism evidence="6 7">
    <name type="scientific">Meganyctiphanes norvegica</name>
    <name type="common">Northern krill</name>
    <name type="synonym">Thysanopoda norvegica</name>
    <dbReference type="NCBI Taxonomy" id="48144"/>
    <lineage>
        <taxon>Eukaryota</taxon>
        <taxon>Metazoa</taxon>
        <taxon>Ecdysozoa</taxon>
        <taxon>Arthropoda</taxon>
        <taxon>Crustacea</taxon>
        <taxon>Multicrustacea</taxon>
        <taxon>Malacostraca</taxon>
        <taxon>Eumalacostraca</taxon>
        <taxon>Eucarida</taxon>
        <taxon>Euphausiacea</taxon>
        <taxon>Euphausiidae</taxon>
        <taxon>Meganyctiphanes</taxon>
    </lineage>
</organism>
<name>A0AAV2RGJ1_MEGNR</name>
<dbReference type="Gene3D" id="3.90.1720.30">
    <property type="entry name" value="PPPDE domains"/>
    <property type="match status" value="1"/>
</dbReference>
<keyword evidence="3" id="KW-0378">Hydrolase</keyword>
<keyword evidence="7" id="KW-1185">Reference proteome</keyword>
<evidence type="ECO:0000313" key="7">
    <source>
        <dbReference type="Proteomes" id="UP001497623"/>
    </source>
</evidence>
<protein>
    <recommendedName>
        <fullName evidence="5">PPPDE domain-containing protein</fullName>
    </recommendedName>
</protein>
<comment type="similarity">
    <text evidence="1">Belongs to the DeSI family.</text>
</comment>
<dbReference type="AlphaFoldDB" id="A0AAV2RGJ1"/>
<sequence length="201" mass="23242">MCFPQISSILHITKVLVLMTLSTKVHAGTQSNKVHGKPARMPMKHGCHPHDCFHIPGQYEVWLYEFSNIGRSCYGLVSFHTGVGFSDGNTSRYWYFGGNKKFSVGGISYRRTCRGDRNGYFDKKHFLGYVYKTTDQMQEVIDRLGGKKGSPCSYRNQPDDCFKDNYNLASWNCNFFTAYFTDELGLWKRYPKKIWFFRGIG</sequence>
<proteinExistence type="inferred from homology"/>
<evidence type="ECO:0000256" key="1">
    <source>
        <dbReference type="ARBA" id="ARBA00008140"/>
    </source>
</evidence>
<dbReference type="EMBL" id="CAXKWB010023343">
    <property type="protein sequence ID" value="CAL4125069.1"/>
    <property type="molecule type" value="Genomic_DNA"/>
</dbReference>
<keyword evidence="4" id="KW-0732">Signal</keyword>
<comment type="caution">
    <text evidence="6">The sequence shown here is derived from an EMBL/GenBank/DDBJ whole genome shotgun (WGS) entry which is preliminary data.</text>
</comment>
<accession>A0AAV2RGJ1</accession>
<dbReference type="InterPro" id="IPR042266">
    <property type="entry name" value="PPPDE_sf"/>
</dbReference>
<evidence type="ECO:0000256" key="4">
    <source>
        <dbReference type="SAM" id="SignalP"/>
    </source>
</evidence>
<dbReference type="PROSITE" id="PS51858">
    <property type="entry name" value="PPPDE"/>
    <property type="match status" value="1"/>
</dbReference>
<keyword evidence="2" id="KW-0645">Protease</keyword>
<feature type="signal peptide" evidence="4">
    <location>
        <begin position="1"/>
        <end position="27"/>
    </location>
</feature>
<dbReference type="GO" id="GO:0006508">
    <property type="term" value="P:proteolysis"/>
    <property type="evidence" value="ECO:0007669"/>
    <property type="project" value="UniProtKB-KW"/>
</dbReference>
<dbReference type="InterPro" id="IPR008580">
    <property type="entry name" value="PPPDE_dom"/>
</dbReference>
<evidence type="ECO:0000259" key="5">
    <source>
        <dbReference type="PROSITE" id="PS51858"/>
    </source>
</evidence>